<dbReference type="InterPro" id="IPR003594">
    <property type="entry name" value="HATPase_dom"/>
</dbReference>
<dbReference type="CDD" id="cd00082">
    <property type="entry name" value="HisKA"/>
    <property type="match status" value="1"/>
</dbReference>
<evidence type="ECO:0000256" key="10">
    <source>
        <dbReference type="SAM" id="Phobius"/>
    </source>
</evidence>
<dbReference type="InterPro" id="IPR004358">
    <property type="entry name" value="Sig_transdc_His_kin-like_C"/>
</dbReference>
<dbReference type="Gene3D" id="1.10.287.130">
    <property type="match status" value="1"/>
</dbReference>
<reference evidence="13" key="1">
    <citation type="submission" date="2017-08" db="EMBL/GenBank/DDBJ databases">
        <title>Direct submision.</title>
        <authorList>
            <person name="Kim S.-J."/>
            <person name="Rhee S.-K."/>
        </authorList>
    </citation>
    <scope>NUCLEOTIDE SEQUENCE [LARGE SCALE GENOMIC DNA]</scope>
    <source>
        <strain evidence="13">GI5</strain>
    </source>
</reference>
<evidence type="ECO:0000256" key="4">
    <source>
        <dbReference type="ARBA" id="ARBA00022553"/>
    </source>
</evidence>
<gene>
    <name evidence="12" type="ORF">Kalk_19255</name>
</gene>
<evidence type="ECO:0000256" key="9">
    <source>
        <dbReference type="ARBA" id="ARBA00023136"/>
    </source>
</evidence>
<keyword evidence="6 10" id="KW-0812">Transmembrane</keyword>
<dbReference type="InterPro" id="IPR050428">
    <property type="entry name" value="TCS_sensor_his_kinase"/>
</dbReference>
<keyword evidence="8 10" id="KW-1133">Transmembrane helix</keyword>
<comment type="catalytic activity">
    <reaction evidence="1">
        <text>ATP + protein L-histidine = ADP + protein N-phospho-L-histidine.</text>
        <dbReference type="EC" id="2.7.13.3"/>
    </reaction>
</comment>
<proteinExistence type="predicted"/>
<evidence type="ECO:0000256" key="5">
    <source>
        <dbReference type="ARBA" id="ARBA00022679"/>
    </source>
</evidence>
<evidence type="ECO:0000256" key="8">
    <source>
        <dbReference type="ARBA" id="ARBA00022989"/>
    </source>
</evidence>
<dbReference type="AlphaFoldDB" id="A0A2K9LQ71"/>
<protein>
    <recommendedName>
        <fullName evidence="3">histidine kinase</fullName>
        <ecNumber evidence="3">2.7.13.3</ecNumber>
    </recommendedName>
</protein>
<dbReference type="Gene3D" id="3.30.565.10">
    <property type="entry name" value="Histidine kinase-like ATPase, C-terminal domain"/>
    <property type="match status" value="1"/>
</dbReference>
<evidence type="ECO:0000313" key="13">
    <source>
        <dbReference type="Proteomes" id="UP000235116"/>
    </source>
</evidence>
<dbReference type="PROSITE" id="PS50109">
    <property type="entry name" value="HIS_KIN"/>
    <property type="match status" value="1"/>
</dbReference>
<dbReference type="GO" id="GO:0005886">
    <property type="term" value="C:plasma membrane"/>
    <property type="evidence" value="ECO:0007669"/>
    <property type="project" value="TreeGrafter"/>
</dbReference>
<feature type="transmembrane region" description="Helical" evidence="10">
    <location>
        <begin position="162"/>
        <end position="185"/>
    </location>
</feature>
<dbReference type="PANTHER" id="PTHR45436:SF4">
    <property type="entry name" value="SENSOR PROTEIN PHOQ"/>
    <property type="match status" value="1"/>
</dbReference>
<dbReference type="InterPro" id="IPR005467">
    <property type="entry name" value="His_kinase_dom"/>
</dbReference>
<feature type="domain" description="Histidine kinase" evidence="11">
    <location>
        <begin position="241"/>
        <end position="437"/>
    </location>
</feature>
<keyword evidence="5" id="KW-0808">Transferase</keyword>
<dbReference type="Proteomes" id="UP000235116">
    <property type="component" value="Chromosome"/>
</dbReference>
<keyword evidence="4" id="KW-0597">Phosphoprotein</keyword>
<name>A0A2K9LQ71_9GAMM</name>
<dbReference type="SUPFAM" id="SSF55874">
    <property type="entry name" value="ATPase domain of HSP90 chaperone/DNA topoisomerase II/histidine kinase"/>
    <property type="match status" value="1"/>
</dbReference>
<keyword evidence="13" id="KW-1185">Reference proteome</keyword>
<evidence type="ECO:0000313" key="12">
    <source>
        <dbReference type="EMBL" id="AUM14433.1"/>
    </source>
</evidence>
<evidence type="ECO:0000256" key="2">
    <source>
        <dbReference type="ARBA" id="ARBA00004370"/>
    </source>
</evidence>
<accession>A0A2K9LQ71</accession>
<dbReference type="PRINTS" id="PR00344">
    <property type="entry name" value="BCTRLSENSOR"/>
</dbReference>
<dbReference type="KEGG" id="kak:Kalk_19255"/>
<dbReference type="InterPro" id="IPR036890">
    <property type="entry name" value="HATPase_C_sf"/>
</dbReference>
<dbReference type="GO" id="GO:0005524">
    <property type="term" value="F:ATP binding"/>
    <property type="evidence" value="ECO:0007669"/>
    <property type="project" value="UniProtKB-KW"/>
</dbReference>
<evidence type="ECO:0000256" key="7">
    <source>
        <dbReference type="ARBA" id="ARBA00022777"/>
    </source>
</evidence>
<keyword evidence="9 10" id="KW-0472">Membrane</keyword>
<evidence type="ECO:0000256" key="1">
    <source>
        <dbReference type="ARBA" id="ARBA00000085"/>
    </source>
</evidence>
<dbReference type="SUPFAM" id="SSF47384">
    <property type="entry name" value="Homodimeric domain of signal transducing histidine kinase"/>
    <property type="match status" value="1"/>
</dbReference>
<dbReference type="Pfam" id="PF02518">
    <property type="entry name" value="HATPase_c"/>
    <property type="match status" value="1"/>
</dbReference>
<dbReference type="GO" id="GO:0000155">
    <property type="term" value="F:phosphorelay sensor kinase activity"/>
    <property type="evidence" value="ECO:0007669"/>
    <property type="project" value="InterPro"/>
</dbReference>
<dbReference type="RefSeq" id="WP_101895807.1">
    <property type="nucleotide sequence ID" value="NZ_CP022684.1"/>
</dbReference>
<evidence type="ECO:0000259" key="11">
    <source>
        <dbReference type="PROSITE" id="PS50109"/>
    </source>
</evidence>
<dbReference type="SMART" id="SM00387">
    <property type="entry name" value="HATPase_c"/>
    <property type="match status" value="1"/>
</dbReference>
<comment type="subcellular location">
    <subcellularLocation>
        <location evidence="2">Membrane</location>
    </subcellularLocation>
</comment>
<evidence type="ECO:0000256" key="3">
    <source>
        <dbReference type="ARBA" id="ARBA00012438"/>
    </source>
</evidence>
<sequence>MRVRFVLVAALILAMFSVSAGWILRQSFQSSIADRASEQLKLQLYSFIAAADFEKGVLLLPDTLADPRFNQLNSGLVAMVWHQGEVVWKSASALLEQFPEVEDSDPGQWMERQVQDQSGSRYYQLSISVYWDEDAQAQPYTFVVWEWDRPYVAQIRSFENTLWVWLGGLVLFSIVLVFILLNLGFRPFRRLASELNGVEQGRQPRIERIYPSEVMPVVSNLNQLIEHERAMRERYKNSLGNLAHSLKTPLAVLKGLDDASATPALQEQLQRMDDIVNYQLKRAISAVPQVSGQGAVLLDMYTRMVAVLGKVYAERSIEFVQDIRPGLRMPWDEGDTLEVLGNLMDNACKYGGSKVRVTGRILAGQIRVTVEDDGPGIAAGEEERVLSRGVRRDERASGQGIGLAVVSDIVKASGGIVQIERSKLGGALFLISLPLSR</sequence>
<dbReference type="PANTHER" id="PTHR45436">
    <property type="entry name" value="SENSOR HISTIDINE KINASE YKOH"/>
    <property type="match status" value="1"/>
</dbReference>
<dbReference type="InterPro" id="IPR036097">
    <property type="entry name" value="HisK_dim/P_sf"/>
</dbReference>
<dbReference type="EC" id="2.7.13.3" evidence="3"/>
<dbReference type="EMBL" id="CP022684">
    <property type="protein sequence ID" value="AUM14433.1"/>
    <property type="molecule type" value="Genomic_DNA"/>
</dbReference>
<organism evidence="12 13">
    <name type="scientific">Ketobacter alkanivorans</name>
    <dbReference type="NCBI Taxonomy" id="1917421"/>
    <lineage>
        <taxon>Bacteria</taxon>
        <taxon>Pseudomonadati</taxon>
        <taxon>Pseudomonadota</taxon>
        <taxon>Gammaproteobacteria</taxon>
        <taxon>Pseudomonadales</taxon>
        <taxon>Ketobacteraceae</taxon>
        <taxon>Ketobacter</taxon>
    </lineage>
</organism>
<evidence type="ECO:0000256" key="6">
    <source>
        <dbReference type="ARBA" id="ARBA00022692"/>
    </source>
</evidence>
<dbReference type="InterPro" id="IPR003661">
    <property type="entry name" value="HisK_dim/P_dom"/>
</dbReference>
<keyword evidence="7" id="KW-0418">Kinase</keyword>
<dbReference type="OrthoDB" id="9809567at2"/>